<name>A0A812V2A7_9DINO</name>
<comment type="caution">
    <text evidence="2">The sequence shown here is derived from an EMBL/GenBank/DDBJ whole genome shotgun (WGS) entry which is preliminary data.</text>
</comment>
<gene>
    <name evidence="2" type="ORF">SNEC2469_LOCUS17222</name>
</gene>
<keyword evidence="3" id="KW-1185">Reference proteome</keyword>
<dbReference type="EMBL" id="CAJNJA010028400">
    <property type="protein sequence ID" value="CAE7601457.1"/>
    <property type="molecule type" value="Genomic_DNA"/>
</dbReference>
<dbReference type="AlphaFoldDB" id="A0A812V2A7"/>
<accession>A0A812V2A7</accession>
<dbReference type="OrthoDB" id="429853at2759"/>
<dbReference type="SUPFAM" id="SSF55073">
    <property type="entry name" value="Nucleotide cyclase"/>
    <property type="match status" value="1"/>
</dbReference>
<evidence type="ECO:0000313" key="3">
    <source>
        <dbReference type="Proteomes" id="UP000601435"/>
    </source>
</evidence>
<feature type="non-terminal residue" evidence="2">
    <location>
        <position position="399"/>
    </location>
</feature>
<feature type="compositionally biased region" description="Basic and acidic residues" evidence="1">
    <location>
        <begin position="13"/>
        <end position="27"/>
    </location>
</feature>
<evidence type="ECO:0000313" key="2">
    <source>
        <dbReference type="EMBL" id="CAE7601457.1"/>
    </source>
</evidence>
<dbReference type="Proteomes" id="UP000601435">
    <property type="component" value="Unassembled WGS sequence"/>
</dbReference>
<sequence>RFPAREVQARPGRQSDERESRARQERRVRGYGCGASPVILRRRKDEVAKVVGSDGRIRLRGVASVSDVTRYCKDIDPYSRKNWAVREAFKSMRTEEQKRMATQTWSALKNWRSSEKPLEELATELFGTWAISMPPALWRLCLQRIARGGMLRCAAGAAAYTPFMVTVEGRIGQGDRAEVDLQCGIVWPLTSLCPVMYEEEVQLEAVTDLGRRRVFLLVLESRGRCEAAQGRAPPGAPRRHPGLCQTGGRADGATVQLLQGVLSHGVYRAAELDTELDAQCRVPCRRLEDIIVRLGQLICRWAISQEPPYALHIGVHSGIVRKLVLRNGGEAVYGEAVSEAKRLADLAPQDSCVQILKSTKDKLNVLERLPFTCSRVNDCYYLEPSAELPEEAPPSAGYE</sequence>
<protein>
    <submittedName>
        <fullName evidence="2">Uncharacterized protein</fullName>
    </submittedName>
</protein>
<reference evidence="2" key="1">
    <citation type="submission" date="2021-02" db="EMBL/GenBank/DDBJ databases">
        <authorList>
            <person name="Dougan E. K."/>
            <person name="Rhodes N."/>
            <person name="Thang M."/>
            <person name="Chan C."/>
        </authorList>
    </citation>
    <scope>NUCLEOTIDE SEQUENCE</scope>
</reference>
<proteinExistence type="predicted"/>
<feature type="non-terminal residue" evidence="2">
    <location>
        <position position="1"/>
    </location>
</feature>
<dbReference type="InterPro" id="IPR029787">
    <property type="entry name" value="Nucleotide_cyclase"/>
</dbReference>
<organism evidence="2 3">
    <name type="scientific">Symbiodinium necroappetens</name>
    <dbReference type="NCBI Taxonomy" id="1628268"/>
    <lineage>
        <taxon>Eukaryota</taxon>
        <taxon>Sar</taxon>
        <taxon>Alveolata</taxon>
        <taxon>Dinophyceae</taxon>
        <taxon>Suessiales</taxon>
        <taxon>Symbiodiniaceae</taxon>
        <taxon>Symbiodinium</taxon>
    </lineage>
</organism>
<evidence type="ECO:0000256" key="1">
    <source>
        <dbReference type="SAM" id="MobiDB-lite"/>
    </source>
</evidence>
<feature type="region of interest" description="Disordered" evidence="1">
    <location>
        <begin position="1"/>
        <end position="27"/>
    </location>
</feature>